<organism evidence="5 6">
    <name type="scientific">Eumeta variegata</name>
    <name type="common">Bagworm moth</name>
    <name type="synonym">Eumeta japonica</name>
    <dbReference type="NCBI Taxonomy" id="151549"/>
    <lineage>
        <taxon>Eukaryota</taxon>
        <taxon>Metazoa</taxon>
        <taxon>Ecdysozoa</taxon>
        <taxon>Arthropoda</taxon>
        <taxon>Hexapoda</taxon>
        <taxon>Insecta</taxon>
        <taxon>Pterygota</taxon>
        <taxon>Neoptera</taxon>
        <taxon>Endopterygota</taxon>
        <taxon>Lepidoptera</taxon>
        <taxon>Glossata</taxon>
        <taxon>Ditrysia</taxon>
        <taxon>Tineoidea</taxon>
        <taxon>Psychidae</taxon>
        <taxon>Oiketicinae</taxon>
        <taxon>Eumeta</taxon>
    </lineage>
</organism>
<keyword evidence="6" id="KW-1185">Reference proteome</keyword>
<name>A0A4C1XH35_EUMVA</name>
<protein>
    <submittedName>
        <fullName evidence="5">Carbonyl reductase 1</fullName>
    </submittedName>
</protein>
<evidence type="ECO:0000313" key="6">
    <source>
        <dbReference type="Proteomes" id="UP000299102"/>
    </source>
</evidence>
<dbReference type="GO" id="GO:0004090">
    <property type="term" value="F:carbonyl reductase (NADPH) activity"/>
    <property type="evidence" value="ECO:0007669"/>
    <property type="project" value="TreeGrafter"/>
</dbReference>
<gene>
    <name evidence="5" type="primary">Cbr1</name>
    <name evidence="5" type="ORF">EVAR_96008_1</name>
</gene>
<proteinExistence type="inferred from homology"/>
<keyword evidence="2" id="KW-0521">NADP</keyword>
<keyword evidence="3" id="KW-0560">Oxidoreductase</keyword>
<evidence type="ECO:0000256" key="2">
    <source>
        <dbReference type="ARBA" id="ARBA00022857"/>
    </source>
</evidence>
<dbReference type="Gene3D" id="3.40.50.720">
    <property type="entry name" value="NAD(P)-binding Rossmann-like Domain"/>
    <property type="match status" value="2"/>
</dbReference>
<dbReference type="Pfam" id="PF00106">
    <property type="entry name" value="adh_short"/>
    <property type="match status" value="1"/>
</dbReference>
<dbReference type="AlphaFoldDB" id="A0A4C1XH35"/>
<feature type="region of interest" description="Disordered" evidence="4">
    <location>
        <begin position="37"/>
        <end position="65"/>
    </location>
</feature>
<dbReference type="PANTHER" id="PTHR43963">
    <property type="entry name" value="CARBONYL REDUCTASE 1-RELATED"/>
    <property type="match status" value="1"/>
</dbReference>
<dbReference type="SUPFAM" id="SSF51735">
    <property type="entry name" value="NAD(P)-binding Rossmann-fold domains"/>
    <property type="match status" value="1"/>
</dbReference>
<dbReference type="EMBL" id="BGZK01000822">
    <property type="protein sequence ID" value="GBP61764.1"/>
    <property type="molecule type" value="Genomic_DNA"/>
</dbReference>
<dbReference type="PRINTS" id="PR00081">
    <property type="entry name" value="GDHRDH"/>
</dbReference>
<evidence type="ECO:0000313" key="5">
    <source>
        <dbReference type="EMBL" id="GBP61764.1"/>
    </source>
</evidence>
<sequence>MEMSREKVAVVTGANKGLGYEIVKALCRKTTASYLTARNEEKGRRRSRTARTRPQAEIPSAGHPPKVYQTDQTLIVNFFSLVDFCETISPLMRNGGCIVNVSSSSGHLSRIPSQRLRERLKDENLSLDELKVLMQGYLLAVKHSRDVEDGWGESPYVVSKVGVNAYTFILHRRLAPRDIRVNCVHPGYIRTDMTKGEGNVLPEQGADVVVQVALSDSRGQYVWHNGTPVPWCGDDPRIWIDGKV</sequence>
<dbReference type="InterPro" id="IPR036291">
    <property type="entry name" value="NAD(P)-bd_dom_sf"/>
</dbReference>
<dbReference type="OrthoDB" id="7289984at2759"/>
<comment type="similarity">
    <text evidence="1">Belongs to the short-chain dehydrogenases/reductases (SDR) family.</text>
</comment>
<dbReference type="STRING" id="151549.A0A4C1XH35"/>
<accession>A0A4C1XH35</accession>
<comment type="caution">
    <text evidence="5">The sequence shown here is derived from an EMBL/GenBank/DDBJ whole genome shotgun (WGS) entry which is preliminary data.</text>
</comment>
<evidence type="ECO:0000256" key="3">
    <source>
        <dbReference type="ARBA" id="ARBA00023002"/>
    </source>
</evidence>
<evidence type="ECO:0000256" key="4">
    <source>
        <dbReference type="SAM" id="MobiDB-lite"/>
    </source>
</evidence>
<evidence type="ECO:0000256" key="1">
    <source>
        <dbReference type="ARBA" id="ARBA00006484"/>
    </source>
</evidence>
<reference evidence="5 6" key="1">
    <citation type="journal article" date="2019" name="Commun. Biol.">
        <title>The bagworm genome reveals a unique fibroin gene that provides high tensile strength.</title>
        <authorList>
            <person name="Kono N."/>
            <person name="Nakamura H."/>
            <person name="Ohtoshi R."/>
            <person name="Tomita M."/>
            <person name="Numata K."/>
            <person name="Arakawa K."/>
        </authorList>
    </citation>
    <scope>NUCLEOTIDE SEQUENCE [LARGE SCALE GENOMIC DNA]</scope>
</reference>
<dbReference type="Proteomes" id="UP000299102">
    <property type="component" value="Unassembled WGS sequence"/>
</dbReference>
<dbReference type="InterPro" id="IPR002347">
    <property type="entry name" value="SDR_fam"/>
</dbReference>
<dbReference type="PANTHER" id="PTHR43963:SF4">
    <property type="entry name" value="CARBONYL REDUCTASE (NADPH)"/>
    <property type="match status" value="1"/>
</dbReference>